<feature type="binding site" evidence="14">
    <location>
        <begin position="137"/>
        <end position="142"/>
    </location>
    <ligand>
        <name>ATP</name>
        <dbReference type="ChEBI" id="CHEBI:30616"/>
    </ligand>
</feature>
<dbReference type="GO" id="GO:0004478">
    <property type="term" value="F:methionine adenosyltransferase activity"/>
    <property type="evidence" value="ECO:0007669"/>
    <property type="project" value="UniProtKB-UniRule"/>
</dbReference>
<dbReference type="OrthoDB" id="204488at2157"/>
<evidence type="ECO:0000256" key="13">
    <source>
        <dbReference type="ARBA" id="ARBA00048344"/>
    </source>
</evidence>
<keyword evidence="11 14" id="KW-0460">Magnesium</keyword>
<evidence type="ECO:0000313" key="20">
    <source>
        <dbReference type="Proteomes" id="UP000299011"/>
    </source>
</evidence>
<evidence type="ECO:0000256" key="4">
    <source>
        <dbReference type="ARBA" id="ARBA00009691"/>
    </source>
</evidence>
<dbReference type="GO" id="GO:0006556">
    <property type="term" value="P:S-adenosylmethionine biosynthetic process"/>
    <property type="evidence" value="ECO:0007669"/>
    <property type="project" value="UniProtKB-UniRule"/>
</dbReference>
<keyword evidence="19" id="KW-1185">Reference proteome</keyword>
<gene>
    <name evidence="14" type="primary">mat</name>
    <name evidence="15" type="ordered locus">HFX_1739</name>
    <name evidence="16" type="ORF">C439_01787</name>
    <name evidence="17" type="ORF">E6P09_11730</name>
</gene>
<accession>I3R5D5</accession>
<dbReference type="HAMAP" id="MF_00136">
    <property type="entry name" value="S_AdoMet_synth2"/>
    <property type="match status" value="1"/>
</dbReference>
<dbReference type="GO" id="GO:0005524">
    <property type="term" value="F:ATP binding"/>
    <property type="evidence" value="ECO:0007669"/>
    <property type="project" value="UniProtKB-UniRule"/>
</dbReference>
<dbReference type="GO" id="GO:0006730">
    <property type="term" value="P:one-carbon metabolic process"/>
    <property type="evidence" value="ECO:0007669"/>
    <property type="project" value="UniProtKB-KW"/>
</dbReference>
<evidence type="ECO:0000313" key="17">
    <source>
        <dbReference type="EMBL" id="QCQ75906.1"/>
    </source>
</evidence>
<keyword evidence="8 14" id="KW-0808">Transferase</keyword>
<evidence type="ECO:0000256" key="7">
    <source>
        <dbReference type="ARBA" id="ARBA00022563"/>
    </source>
</evidence>
<dbReference type="Proteomes" id="UP000299011">
    <property type="component" value="Chromosome"/>
</dbReference>
<dbReference type="STRING" id="523841.HFX_1739"/>
<proteinExistence type="inferred from homology"/>
<evidence type="ECO:0000313" key="18">
    <source>
        <dbReference type="Proteomes" id="UP000006469"/>
    </source>
</evidence>
<comment type="function">
    <text evidence="2 14">Catalyzes the formation of S-adenosylmethionine from methionine and ATP.</text>
</comment>
<dbReference type="Pfam" id="PF01941">
    <property type="entry name" value="AdoMet_Synthase"/>
    <property type="match status" value="1"/>
</dbReference>
<evidence type="ECO:0000256" key="14">
    <source>
        <dbReference type="HAMAP-Rule" id="MF_00136"/>
    </source>
</evidence>
<dbReference type="InterPro" id="IPR042544">
    <property type="entry name" value="AdoMet_synthase_3"/>
</dbReference>
<evidence type="ECO:0000256" key="5">
    <source>
        <dbReference type="ARBA" id="ARBA00012828"/>
    </source>
</evidence>
<keyword evidence="10 14" id="KW-0067">ATP-binding</keyword>
<protein>
    <recommendedName>
        <fullName evidence="6 14">S-adenosylmethionine synthase</fullName>
        <shortName evidence="14">AdoMet synthase</shortName>
        <ecNumber evidence="5 14">2.5.1.6</ecNumber>
    </recommendedName>
    <alternativeName>
        <fullName evidence="12 14">Methionine adenosyltransferase</fullName>
    </alternativeName>
</protein>
<comment type="catalytic activity">
    <reaction evidence="13 14">
        <text>L-methionine + ATP + H2O = S-adenosyl-L-methionine + phosphate + diphosphate</text>
        <dbReference type="Rhea" id="RHEA:21080"/>
        <dbReference type="ChEBI" id="CHEBI:15377"/>
        <dbReference type="ChEBI" id="CHEBI:30616"/>
        <dbReference type="ChEBI" id="CHEBI:33019"/>
        <dbReference type="ChEBI" id="CHEBI:43474"/>
        <dbReference type="ChEBI" id="CHEBI:57844"/>
        <dbReference type="ChEBI" id="CHEBI:59789"/>
        <dbReference type="EC" id="2.5.1.6"/>
    </reaction>
</comment>
<evidence type="ECO:0000256" key="9">
    <source>
        <dbReference type="ARBA" id="ARBA00022741"/>
    </source>
</evidence>
<organism evidence="15 18">
    <name type="scientific">Haloferax mediterranei (strain ATCC 33500 / DSM 1411 / JCM 8866 / NBRC 14739 / NCIMB 2177 / R-4)</name>
    <name type="common">Halobacterium mediterranei</name>
    <dbReference type="NCBI Taxonomy" id="523841"/>
    <lineage>
        <taxon>Archaea</taxon>
        <taxon>Methanobacteriati</taxon>
        <taxon>Methanobacteriota</taxon>
        <taxon>Stenosarchaea group</taxon>
        <taxon>Halobacteria</taxon>
        <taxon>Halobacteriales</taxon>
        <taxon>Haloferacaceae</taxon>
        <taxon>Haloferax</taxon>
    </lineage>
</organism>
<evidence type="ECO:0000313" key="16">
    <source>
        <dbReference type="EMBL" id="EMA04366.1"/>
    </source>
</evidence>
<dbReference type="UniPathway" id="UPA00315">
    <property type="reaction ID" value="UER00080"/>
</dbReference>
<dbReference type="AlphaFoldDB" id="I3R5D5"/>
<name>I3R5D5_HALMT</name>
<reference evidence="15" key="4">
    <citation type="submission" date="2014-05" db="EMBL/GenBank/DDBJ databases">
        <authorList>
            <person name="Wang L."/>
            <person name="Yang H."/>
            <person name="Xiang H."/>
        </authorList>
    </citation>
    <scope>NUCLEOTIDE SEQUENCE</scope>
    <source>
        <strain evidence="15">CGMCC 1.2087</strain>
    </source>
</reference>
<dbReference type="HOGENOM" id="CLU_057642_0_0_2"/>
<dbReference type="InterPro" id="IPR027790">
    <property type="entry name" value="AdoMet_synthase_2_family"/>
</dbReference>
<dbReference type="EC" id="2.5.1.6" evidence="5 14"/>
<dbReference type="eggNOG" id="arCOG01678">
    <property type="taxonomic scope" value="Archaea"/>
</dbReference>
<sequence length="402" mass="43609">MTDRNIRLESADKRAVEDQEVEIVERKGIGHPDSICDGIAESVSRALSNLYLDRVGKVLHYNTDETQLVAGTAAPAFGGGEVIEPIYLLIVGRATKEYDGQKIPVDSTALRAAREYLNENIPGLDVGTDIVVDVKLGEGSGDLQDVFGEETQQVPMANDTSFGVGHAPLTETEQIVLEAEYALNGARYGDDHPELGQDIKLMGKREGDVIDVTVAAAMVDSHIDDIDDYIEAVDNVREFVTDLATEYTDREVNVEVNTADDYEEGSIYLTTTGTSAEQGDDGSVGRGNRANGLITPNRPMSMEATSGKNPVNHIGKIYNLLSTHIAETVVAEVDGIRDLQVRLLSQIGRPIDEPHVADAKVITEEGVTIADIEDEVIATIDRELANVTDITRRTIEGELTTF</sequence>
<evidence type="ECO:0000313" key="15">
    <source>
        <dbReference type="EMBL" id="AFK19445.1"/>
    </source>
</evidence>
<dbReference type="Proteomes" id="UP000011603">
    <property type="component" value="Unassembled WGS sequence"/>
</dbReference>
<dbReference type="GO" id="GO:0000287">
    <property type="term" value="F:magnesium ion binding"/>
    <property type="evidence" value="ECO:0007669"/>
    <property type="project" value="UniProtKB-UniRule"/>
</dbReference>
<keyword evidence="9 14" id="KW-0547">Nucleotide-binding</keyword>
<evidence type="ECO:0000256" key="3">
    <source>
        <dbReference type="ARBA" id="ARBA00005224"/>
    </source>
</evidence>
<evidence type="ECO:0000256" key="12">
    <source>
        <dbReference type="ARBA" id="ARBA00032151"/>
    </source>
</evidence>
<dbReference type="NCBIfam" id="NF003364">
    <property type="entry name" value="PRK04439.1-3"/>
    <property type="match status" value="1"/>
</dbReference>
<reference evidence="17 20" key="5">
    <citation type="submission" date="2019-04" db="EMBL/GenBank/DDBJ databases">
        <title>Methylomes of two halophilic Archaea, Haloarcula marismortui and Haloferax mediterranei.</title>
        <authorList>
            <person name="DasSarma S."/>
            <person name="DasSarma P."/>
            <person name="DasSarma S."/>
            <person name="Fomenkov A."/>
            <person name="Vincze T."/>
            <person name="Anton B.P."/>
            <person name="Roberts R.J."/>
        </authorList>
    </citation>
    <scope>NUCLEOTIDE SEQUENCE [LARGE SCALE GENOMIC DNA]</scope>
    <source>
        <strain evidence="17">ATCC 33500</strain>
        <strain evidence="20">ATCC 33500 / DSM 1411 / JCM 8866 / NBRC 14739 / NCIMB 2177 / R-4</strain>
    </source>
</reference>
<evidence type="ECO:0000256" key="11">
    <source>
        <dbReference type="ARBA" id="ARBA00022842"/>
    </source>
</evidence>
<dbReference type="Proteomes" id="UP000006469">
    <property type="component" value="Chromosome"/>
</dbReference>
<dbReference type="Gene3D" id="3.30.300.280">
    <property type="entry name" value="S-adenosylmethionine synthetase, C-terminal domain"/>
    <property type="match status" value="1"/>
</dbReference>
<dbReference type="GeneID" id="40157097"/>
<dbReference type="PANTHER" id="PTHR36697">
    <property type="entry name" value="S-ADENOSYLMETHIONINE SYNTHASE"/>
    <property type="match status" value="1"/>
</dbReference>
<evidence type="ECO:0000256" key="6">
    <source>
        <dbReference type="ARBA" id="ARBA00020319"/>
    </source>
</evidence>
<dbReference type="PANTHER" id="PTHR36697:SF1">
    <property type="entry name" value="S-ADENOSYLMETHIONINE SYNTHASE"/>
    <property type="match status" value="1"/>
</dbReference>
<dbReference type="Gene3D" id="3.30.300.10">
    <property type="match status" value="1"/>
</dbReference>
<dbReference type="NCBIfam" id="NF003366">
    <property type="entry name" value="PRK04439.1-5"/>
    <property type="match status" value="1"/>
</dbReference>
<evidence type="ECO:0000256" key="1">
    <source>
        <dbReference type="ARBA" id="ARBA00001946"/>
    </source>
</evidence>
<dbReference type="PaxDb" id="523841-HFX_1739"/>
<dbReference type="PATRIC" id="fig|523841.21.peg.361"/>
<dbReference type="EMBL" id="AOLO01000002">
    <property type="protein sequence ID" value="EMA04366.1"/>
    <property type="molecule type" value="Genomic_DNA"/>
</dbReference>
<reference evidence="15 18" key="2">
    <citation type="journal article" date="2012" name="J. Bacteriol.">
        <title>Complete genome sequence of the metabolically versatile halophilic archaeon Haloferax mediterranei, a poly(3-hydroxybutyrate-co-3-hydroxyvalerate) producer.</title>
        <authorList>
            <person name="Han J."/>
            <person name="Zhang F."/>
            <person name="Hou J."/>
            <person name="Liu X."/>
            <person name="Li M."/>
            <person name="Liu H."/>
            <person name="Cai L."/>
            <person name="Zhang B."/>
            <person name="Chen Y."/>
            <person name="Zhou J."/>
            <person name="Hu S."/>
            <person name="Xiang H."/>
        </authorList>
    </citation>
    <scope>NUCLEOTIDE SEQUENCE [LARGE SCALE GENOMIC DNA]</scope>
    <source>
        <strain evidence="18">ATCC 33500 / DSM 1411 / JCM 8866 / NBRC 14739 / NCIMB 2177 / R-4</strain>
        <strain evidence="15">CGMCC 1.2087</strain>
    </source>
</reference>
<evidence type="ECO:0000256" key="2">
    <source>
        <dbReference type="ARBA" id="ARBA00003775"/>
    </source>
</evidence>
<dbReference type="EMBL" id="CP001868">
    <property type="protein sequence ID" value="AFK19445.1"/>
    <property type="molecule type" value="Genomic_DNA"/>
</dbReference>
<comment type="similarity">
    <text evidence="4 14">Belongs to the AdoMet synthase 2 family.</text>
</comment>
<dbReference type="KEGG" id="hme:HFX_1739"/>
<keyword evidence="7 14" id="KW-0554">One-carbon metabolism</keyword>
<dbReference type="InterPro" id="IPR002795">
    <property type="entry name" value="S-AdoMet_synthetase_arc"/>
</dbReference>
<evidence type="ECO:0000256" key="8">
    <source>
        <dbReference type="ARBA" id="ARBA00022679"/>
    </source>
</evidence>
<dbReference type="EMBL" id="CP039139">
    <property type="protein sequence ID" value="QCQ75906.1"/>
    <property type="molecule type" value="Genomic_DNA"/>
</dbReference>
<dbReference type="RefSeq" id="WP_004056654.1">
    <property type="nucleotide sequence ID" value="NC_017941.2"/>
</dbReference>
<comment type="pathway">
    <text evidence="3 14">Amino-acid biosynthesis; S-adenosyl-L-methionine biosynthesis; S-adenosyl-L-methionine from L-methionine: step 1/1.</text>
</comment>
<reference evidence="16 19" key="3">
    <citation type="journal article" date="2014" name="PLoS Genet.">
        <title>Phylogenetically driven sequencing of extremely halophilic archaea reveals strategies for static and dynamic osmo-response.</title>
        <authorList>
            <person name="Becker E.A."/>
            <person name="Seitzer P.M."/>
            <person name="Tritt A."/>
            <person name="Larsen D."/>
            <person name="Krusor M."/>
            <person name="Yao A.I."/>
            <person name="Wu D."/>
            <person name="Madern D."/>
            <person name="Eisen J.A."/>
            <person name="Darling A.E."/>
            <person name="Facciotti M.T."/>
        </authorList>
    </citation>
    <scope>NUCLEOTIDE SEQUENCE [LARGE SCALE GENOMIC DNA]</scope>
    <source>
        <strain evidence="16">ATCC 33500</strain>
        <strain evidence="19">ATCC 33500 / DSM 1411 / JCM 8866 / NBRC 14739 / NCIMB 2177 / R-4</strain>
    </source>
</reference>
<reference evidence="15" key="1">
    <citation type="journal article" date="2012" name="Appl. Environ. Microbiol.">
        <title>Identification of the haloarchaeal phasin (PhaP) that functions in polyhydroxyalkanoate accumulation and granule formation in Haloferax mediterranei.</title>
        <authorList>
            <person name="Cai S."/>
            <person name="Cai L."/>
            <person name="Liu H."/>
            <person name="Liu X."/>
            <person name="Han J."/>
            <person name="Zhou J."/>
            <person name="Xiang H."/>
        </authorList>
    </citation>
    <scope>NUCLEOTIDE SEQUENCE</scope>
    <source>
        <strain evidence="15">CGMCC 1.2087</strain>
    </source>
</reference>
<evidence type="ECO:0000256" key="10">
    <source>
        <dbReference type="ARBA" id="ARBA00022840"/>
    </source>
</evidence>
<evidence type="ECO:0000313" key="19">
    <source>
        <dbReference type="Proteomes" id="UP000011603"/>
    </source>
</evidence>
<comment type="cofactor">
    <cofactor evidence="1 14">
        <name>Mg(2+)</name>
        <dbReference type="ChEBI" id="CHEBI:18420"/>
    </cofactor>
</comment>